<feature type="transmembrane region" description="Helical" evidence="1">
    <location>
        <begin position="12"/>
        <end position="29"/>
    </location>
</feature>
<keyword evidence="1" id="KW-1133">Transmembrane helix</keyword>
<dbReference type="RefSeq" id="WP_089356090.1">
    <property type="nucleotide sequence ID" value="NZ_FZPD01000002.1"/>
</dbReference>
<dbReference type="Proteomes" id="UP000198393">
    <property type="component" value="Unassembled WGS sequence"/>
</dbReference>
<feature type="transmembrane region" description="Helical" evidence="1">
    <location>
        <begin position="56"/>
        <end position="74"/>
    </location>
</feature>
<evidence type="ECO:0000313" key="2">
    <source>
        <dbReference type="EMBL" id="SNS81492.1"/>
    </source>
</evidence>
<reference evidence="2 3" key="1">
    <citation type="submission" date="2017-06" db="EMBL/GenBank/DDBJ databases">
        <authorList>
            <person name="Kim H.J."/>
            <person name="Triplett B.A."/>
        </authorList>
    </citation>
    <scope>NUCLEOTIDE SEQUENCE [LARGE SCALE GENOMIC DNA]</scope>
    <source>
        <strain evidence="2 3">DSM 19307</strain>
    </source>
</reference>
<keyword evidence="3" id="KW-1185">Reference proteome</keyword>
<evidence type="ECO:0000256" key="1">
    <source>
        <dbReference type="SAM" id="Phobius"/>
    </source>
</evidence>
<sequence length="172" mass="20171">MREFVANFLYPSLLYALPMYVLLSIFLAHKANKNVHRKSENLQETRFSYGWSREAYALHFGVSALLLWLAIMFYAYDLGWFVDVLCLIGLLLGLALFFGFFQVEKIYIDETAVYFVPAFGSTAHFAFTDIRKVVIEKDQRTYRDVSQDTYEVKLFTDEQQKDLSENTHICWI</sequence>
<keyword evidence="1" id="KW-0472">Membrane</keyword>
<evidence type="ECO:0000313" key="3">
    <source>
        <dbReference type="Proteomes" id="UP000198393"/>
    </source>
</evidence>
<name>A0A239HJJ6_EKHLU</name>
<proteinExistence type="predicted"/>
<feature type="transmembrane region" description="Helical" evidence="1">
    <location>
        <begin position="80"/>
        <end position="101"/>
    </location>
</feature>
<dbReference type="AlphaFoldDB" id="A0A239HJJ6"/>
<accession>A0A239HJJ6</accession>
<organism evidence="2 3">
    <name type="scientific">Ekhidna lutea</name>
    <dbReference type="NCBI Taxonomy" id="447679"/>
    <lineage>
        <taxon>Bacteria</taxon>
        <taxon>Pseudomonadati</taxon>
        <taxon>Bacteroidota</taxon>
        <taxon>Cytophagia</taxon>
        <taxon>Cytophagales</taxon>
        <taxon>Reichenbachiellaceae</taxon>
        <taxon>Ekhidna</taxon>
    </lineage>
</organism>
<keyword evidence="1" id="KW-0812">Transmembrane</keyword>
<gene>
    <name evidence="2" type="ORF">SAMN05421640_1350</name>
</gene>
<protein>
    <submittedName>
        <fullName evidence="2">Uncharacterized protein</fullName>
    </submittedName>
</protein>
<dbReference type="EMBL" id="FZPD01000002">
    <property type="protein sequence ID" value="SNS81492.1"/>
    <property type="molecule type" value="Genomic_DNA"/>
</dbReference>